<dbReference type="InterPro" id="IPR004507">
    <property type="entry name" value="UbiX-like"/>
</dbReference>
<dbReference type="CDD" id="cd00067">
    <property type="entry name" value="GAL4"/>
    <property type="match status" value="1"/>
</dbReference>
<dbReference type="GO" id="GO:0016831">
    <property type="term" value="F:carboxy-lyase activity"/>
    <property type="evidence" value="ECO:0007669"/>
    <property type="project" value="TreeGrafter"/>
</dbReference>
<sequence>MDPSASSYMTSGPQQAQGQPPFYPYDENAVNELLKRKRRKRTIKSCYPCRTRKVKCEPSARGDACVQCIRRDHADLCQLPVDQMQQRRGFRIDFETNNQSPEASPVLGQQLLNVAAAGSGGNFVSTGSVDVGQPEATSNSQAARLQSLEEEISALRADLARGGVIGSNRNHTGEGGPYTAISPLTNSQDVYSPSQSRPPSLKRGGRQVVENATGARIYLGSDAEPALLLGCRHDVDYGMPGLDTLGQLAPTTYPFANIWRPEVSLSEIFQTLPSDSDVMRYWQVYRDSVYPFYPVLVDIEKFEVDLCNFLDDTISRENAFTSNPNIDISWLSLLFAVLASGAQFSNDSSKDRDLRSKVFVCSSFQCLRAANLFYTSSADQIQTLLLLGNCIRNNPNTNAAWILVGTTARLAQSIGLHEQSVSSDDISPSNALDEYQKSRLWWMVVWQDTHLSFSYDRPQSSMVMNRNIPYSSPSTYDRSFVDSILTLCWIIRDRAHRNLINGEVDASVETTLSYKRSLEDIFRDASPFLTDKASCKTLQNHLERLALGIHVGYVICRICRLCVERTSASSQMHAQILSDCSERAMHVVENFLDLRRLAANVCRSWGFVQNAVSCAVMLGMSTGEPEARYLQTKPLVERLIGVLERDEKESQWRDNDTNIRHSGPYSRALIALRKVYGLETRDELTELDQIDLH</sequence>
<evidence type="ECO:0000256" key="4">
    <source>
        <dbReference type="ARBA" id="ARBA00023163"/>
    </source>
</evidence>
<accession>A0A2B7YB22</accession>
<dbReference type="EMBL" id="PDNB01000005">
    <property type="protein sequence ID" value="PGH18233.1"/>
    <property type="molecule type" value="Genomic_DNA"/>
</dbReference>
<feature type="region of interest" description="Disordered" evidence="6">
    <location>
        <begin position="1"/>
        <end position="25"/>
    </location>
</feature>
<feature type="compositionally biased region" description="Polar residues" evidence="6">
    <location>
        <begin position="182"/>
        <end position="198"/>
    </location>
</feature>
<dbReference type="InterPro" id="IPR036864">
    <property type="entry name" value="Zn2-C6_fun-type_DNA-bd_sf"/>
</dbReference>
<dbReference type="SMART" id="SM00906">
    <property type="entry name" value="Fungal_trans"/>
    <property type="match status" value="1"/>
</dbReference>
<reference evidence="8 9" key="1">
    <citation type="submission" date="2017-10" db="EMBL/GenBank/DDBJ databases">
        <title>Comparative genomics in systemic dimorphic fungi from Ajellomycetaceae.</title>
        <authorList>
            <person name="Munoz J.F."/>
            <person name="Mcewen J.G."/>
            <person name="Clay O.K."/>
            <person name="Cuomo C.A."/>
        </authorList>
    </citation>
    <scope>NUCLEOTIDE SEQUENCE [LARGE SCALE GENOMIC DNA]</scope>
    <source>
        <strain evidence="8 9">UAMH5409</strain>
    </source>
</reference>
<keyword evidence="1" id="KW-0479">Metal-binding</keyword>
<evidence type="ECO:0000259" key="7">
    <source>
        <dbReference type="PROSITE" id="PS50048"/>
    </source>
</evidence>
<evidence type="ECO:0000313" key="9">
    <source>
        <dbReference type="Proteomes" id="UP000223968"/>
    </source>
</evidence>
<dbReference type="GO" id="GO:0003677">
    <property type="term" value="F:DNA binding"/>
    <property type="evidence" value="ECO:0007669"/>
    <property type="project" value="UniProtKB-KW"/>
</dbReference>
<dbReference type="SUPFAM" id="SSF57701">
    <property type="entry name" value="Zn2/Cys6 DNA-binding domain"/>
    <property type="match status" value="1"/>
</dbReference>
<dbReference type="Pfam" id="PF04082">
    <property type="entry name" value="Fungal_trans"/>
    <property type="match status" value="1"/>
</dbReference>
<organism evidence="8 9">
    <name type="scientific">Helicocarpus griseus UAMH5409</name>
    <dbReference type="NCBI Taxonomy" id="1447875"/>
    <lineage>
        <taxon>Eukaryota</taxon>
        <taxon>Fungi</taxon>
        <taxon>Dikarya</taxon>
        <taxon>Ascomycota</taxon>
        <taxon>Pezizomycotina</taxon>
        <taxon>Eurotiomycetes</taxon>
        <taxon>Eurotiomycetidae</taxon>
        <taxon>Onygenales</taxon>
        <taxon>Ajellomycetaceae</taxon>
        <taxon>Helicocarpus</taxon>
    </lineage>
</organism>
<feature type="compositionally biased region" description="Polar residues" evidence="6">
    <location>
        <begin position="1"/>
        <end position="18"/>
    </location>
</feature>
<dbReference type="GO" id="GO:0008270">
    <property type="term" value="F:zinc ion binding"/>
    <property type="evidence" value="ECO:0007669"/>
    <property type="project" value="InterPro"/>
</dbReference>
<protein>
    <recommendedName>
        <fullName evidence="7">Zn(2)-C6 fungal-type domain-containing protein</fullName>
    </recommendedName>
</protein>
<name>A0A2B7YB22_9EURO</name>
<evidence type="ECO:0000256" key="5">
    <source>
        <dbReference type="ARBA" id="ARBA00023242"/>
    </source>
</evidence>
<dbReference type="GO" id="GO:0006351">
    <property type="term" value="P:DNA-templated transcription"/>
    <property type="evidence" value="ECO:0007669"/>
    <property type="project" value="InterPro"/>
</dbReference>
<dbReference type="Proteomes" id="UP000223968">
    <property type="component" value="Unassembled WGS sequence"/>
</dbReference>
<comment type="caution">
    <text evidence="8">The sequence shown here is derived from an EMBL/GenBank/DDBJ whole genome shotgun (WGS) entry which is preliminary data.</text>
</comment>
<keyword evidence="5" id="KW-0539">Nucleus</keyword>
<proteinExistence type="predicted"/>
<dbReference type="PROSITE" id="PS50048">
    <property type="entry name" value="ZN2_CY6_FUNGAL_2"/>
    <property type="match status" value="1"/>
</dbReference>
<gene>
    <name evidence="8" type="ORF">AJ79_00572</name>
</gene>
<dbReference type="AlphaFoldDB" id="A0A2B7YB22"/>
<dbReference type="PROSITE" id="PS00463">
    <property type="entry name" value="ZN2_CY6_FUNGAL_1"/>
    <property type="match status" value="1"/>
</dbReference>
<evidence type="ECO:0000256" key="3">
    <source>
        <dbReference type="ARBA" id="ARBA00023125"/>
    </source>
</evidence>
<keyword evidence="2" id="KW-0805">Transcription regulation</keyword>
<dbReference type="InterPro" id="IPR007219">
    <property type="entry name" value="XnlR_reg_dom"/>
</dbReference>
<dbReference type="PANTHER" id="PTHR43374">
    <property type="entry name" value="FLAVIN PRENYLTRANSFERASE"/>
    <property type="match status" value="1"/>
</dbReference>
<dbReference type="STRING" id="1447875.A0A2B7YB22"/>
<dbReference type="CDD" id="cd12148">
    <property type="entry name" value="fungal_TF_MHR"/>
    <property type="match status" value="1"/>
</dbReference>
<feature type="region of interest" description="Disordered" evidence="6">
    <location>
        <begin position="166"/>
        <end position="206"/>
    </location>
</feature>
<dbReference type="InterPro" id="IPR001138">
    <property type="entry name" value="Zn2Cys6_DnaBD"/>
</dbReference>
<feature type="domain" description="Zn(2)-C6 fungal-type" evidence="7">
    <location>
        <begin position="45"/>
        <end position="79"/>
    </location>
</feature>
<keyword evidence="9" id="KW-1185">Reference proteome</keyword>
<keyword evidence="4" id="KW-0804">Transcription</keyword>
<dbReference type="GO" id="GO:0000981">
    <property type="term" value="F:DNA-binding transcription factor activity, RNA polymerase II-specific"/>
    <property type="evidence" value="ECO:0007669"/>
    <property type="project" value="InterPro"/>
</dbReference>
<dbReference type="PANTHER" id="PTHR43374:SF5">
    <property type="entry name" value="ZN(II)2CYS6 TRANSCRIPTION FACTOR (EUROFUNG)"/>
    <property type="match status" value="1"/>
</dbReference>
<evidence type="ECO:0000256" key="6">
    <source>
        <dbReference type="SAM" id="MobiDB-lite"/>
    </source>
</evidence>
<keyword evidence="3" id="KW-0238">DNA-binding</keyword>
<evidence type="ECO:0000256" key="2">
    <source>
        <dbReference type="ARBA" id="ARBA00023015"/>
    </source>
</evidence>
<evidence type="ECO:0000256" key="1">
    <source>
        <dbReference type="ARBA" id="ARBA00022723"/>
    </source>
</evidence>
<dbReference type="OrthoDB" id="1747771at2759"/>
<evidence type="ECO:0000313" key="8">
    <source>
        <dbReference type="EMBL" id="PGH18233.1"/>
    </source>
</evidence>